<reference evidence="1 2" key="2">
    <citation type="submission" date="2008-10" db="EMBL/GenBank/DDBJ databases">
        <authorList>
            <person name="Fulton L."/>
            <person name="Clifton S."/>
            <person name="Fulton B."/>
            <person name="Xu J."/>
            <person name="Minx P."/>
            <person name="Pepin K.H."/>
            <person name="Johnson M."/>
            <person name="Bhonagiri V."/>
            <person name="Nash W.E."/>
            <person name="Mardis E.R."/>
            <person name="Wilson R.K."/>
        </authorList>
    </citation>
    <scope>NUCLEOTIDE SEQUENCE [LARGE SCALE GENOMIC DNA]</scope>
    <source>
        <strain evidence="1 2">DSM 18315</strain>
    </source>
</reference>
<sequence>MSAKSFEVIGGYYRQEIIFSFHCGNADDVKAIAIRIAGFEKDTPPLYIEMYRSYVALMHLFFVSLHLSLTL</sequence>
<dbReference type="Proteomes" id="UP000005510">
    <property type="component" value="Unassembled WGS sequence"/>
</dbReference>
<organism evidence="1 2">
    <name type="scientific">Parabacteroides johnsonii DSM 18315</name>
    <dbReference type="NCBI Taxonomy" id="537006"/>
    <lineage>
        <taxon>Bacteria</taxon>
        <taxon>Pseudomonadati</taxon>
        <taxon>Bacteroidota</taxon>
        <taxon>Bacteroidia</taxon>
        <taxon>Bacteroidales</taxon>
        <taxon>Tannerellaceae</taxon>
        <taxon>Parabacteroides</taxon>
    </lineage>
</organism>
<dbReference type="HOGENOM" id="CLU_2736388_0_0_10"/>
<evidence type="ECO:0000313" key="2">
    <source>
        <dbReference type="Proteomes" id="UP000005510"/>
    </source>
</evidence>
<evidence type="ECO:0000313" key="1">
    <source>
        <dbReference type="EMBL" id="EEC97300.1"/>
    </source>
</evidence>
<proteinExistence type="predicted"/>
<dbReference type="AlphaFoldDB" id="B7B8E7"/>
<comment type="caution">
    <text evidence="1">The sequence shown here is derived from an EMBL/GenBank/DDBJ whole genome shotgun (WGS) entry which is preliminary data.</text>
</comment>
<gene>
    <name evidence="1" type="ORF">PRABACTJOHN_01298</name>
</gene>
<accession>B7B8E7</accession>
<dbReference type="STRING" id="537006.PRABACTJOHN_01298"/>
<protein>
    <submittedName>
        <fullName evidence="1">Uncharacterized protein</fullName>
    </submittedName>
</protein>
<reference evidence="1 2" key="1">
    <citation type="submission" date="2008-10" db="EMBL/GenBank/DDBJ databases">
        <title>Draft genome sequence of Parabacteroides johnsonii (DSM 18315).</title>
        <authorList>
            <person name="Sudarsanam P."/>
            <person name="Ley R."/>
            <person name="Guruge J."/>
            <person name="Turnbaugh P.J."/>
            <person name="Mahowald M."/>
            <person name="Liep D."/>
            <person name="Gordon J."/>
        </authorList>
    </citation>
    <scope>NUCLEOTIDE SEQUENCE [LARGE SCALE GENOMIC DNA]</scope>
    <source>
        <strain evidence="1 2">DSM 18315</strain>
    </source>
</reference>
<name>B7B8E7_9BACT</name>
<dbReference type="EMBL" id="ABYH01000111">
    <property type="protein sequence ID" value="EEC97300.1"/>
    <property type="molecule type" value="Genomic_DNA"/>
</dbReference>